<proteinExistence type="predicted"/>
<dbReference type="Proteomes" id="UP001500457">
    <property type="component" value="Unassembled WGS sequence"/>
</dbReference>
<keyword evidence="1" id="KW-0812">Transmembrane</keyword>
<feature type="transmembrane region" description="Helical" evidence="1">
    <location>
        <begin position="38"/>
        <end position="59"/>
    </location>
</feature>
<dbReference type="RefSeq" id="WP_274231716.1">
    <property type="nucleotide sequence ID" value="NZ_BAABHQ010000009.1"/>
</dbReference>
<name>A0ABP9EIW1_9PSEU</name>
<keyword evidence="1" id="KW-0472">Membrane</keyword>
<keyword evidence="3" id="KW-1185">Reference proteome</keyword>
<reference evidence="3" key="1">
    <citation type="journal article" date="2019" name="Int. J. Syst. Evol. Microbiol.">
        <title>The Global Catalogue of Microorganisms (GCM) 10K type strain sequencing project: providing services to taxonomists for standard genome sequencing and annotation.</title>
        <authorList>
            <consortium name="The Broad Institute Genomics Platform"/>
            <consortium name="The Broad Institute Genome Sequencing Center for Infectious Disease"/>
            <person name="Wu L."/>
            <person name="Ma J."/>
        </authorList>
    </citation>
    <scope>NUCLEOTIDE SEQUENCE [LARGE SCALE GENOMIC DNA]</scope>
    <source>
        <strain evidence="3">JCM 17983</strain>
    </source>
</reference>
<evidence type="ECO:0000256" key="1">
    <source>
        <dbReference type="SAM" id="Phobius"/>
    </source>
</evidence>
<sequence>MPLRPVLVPDRSPVPPVPRDVRLVSPSRSRRPALRSRWRGVVLALAIGAVLVIALVAAIRSATSTPTGRTAPPLRSGVVYEATGDALRALVT</sequence>
<evidence type="ECO:0000313" key="2">
    <source>
        <dbReference type="EMBL" id="GAA4880303.1"/>
    </source>
</evidence>
<keyword evidence="1" id="KW-1133">Transmembrane helix</keyword>
<organism evidence="2 3">
    <name type="scientific">Actinomycetospora straminea</name>
    <dbReference type="NCBI Taxonomy" id="663607"/>
    <lineage>
        <taxon>Bacteria</taxon>
        <taxon>Bacillati</taxon>
        <taxon>Actinomycetota</taxon>
        <taxon>Actinomycetes</taxon>
        <taxon>Pseudonocardiales</taxon>
        <taxon>Pseudonocardiaceae</taxon>
        <taxon>Actinomycetospora</taxon>
    </lineage>
</organism>
<gene>
    <name evidence="2" type="ORF">GCM10023203_34060</name>
</gene>
<protein>
    <submittedName>
        <fullName evidence="2">Uncharacterized protein</fullName>
    </submittedName>
</protein>
<dbReference type="EMBL" id="BAABHQ010000009">
    <property type="protein sequence ID" value="GAA4880303.1"/>
    <property type="molecule type" value="Genomic_DNA"/>
</dbReference>
<comment type="caution">
    <text evidence="2">The sequence shown here is derived from an EMBL/GenBank/DDBJ whole genome shotgun (WGS) entry which is preliminary data.</text>
</comment>
<evidence type="ECO:0000313" key="3">
    <source>
        <dbReference type="Proteomes" id="UP001500457"/>
    </source>
</evidence>
<accession>A0ABP9EIW1</accession>